<accession>A0A1H5U693</accession>
<gene>
    <name evidence="3" type="ORF">SAMN04488133_0496</name>
</gene>
<name>A0A1H5U693_9EURY</name>
<dbReference type="PANTHER" id="PTHR43422:SF3">
    <property type="entry name" value="THIAMINE THIAZOLE SYNTHASE"/>
    <property type="match status" value="1"/>
</dbReference>
<dbReference type="InterPro" id="IPR036188">
    <property type="entry name" value="FAD/NAD-bd_sf"/>
</dbReference>
<organism evidence="3 4">
    <name type="scientific">Halobellus limi</name>
    <dbReference type="NCBI Taxonomy" id="699433"/>
    <lineage>
        <taxon>Archaea</taxon>
        <taxon>Methanobacteriati</taxon>
        <taxon>Methanobacteriota</taxon>
        <taxon>Stenosarchaea group</taxon>
        <taxon>Halobacteria</taxon>
        <taxon>Halobacteriales</taxon>
        <taxon>Haloferacaceae</taxon>
        <taxon>Halobellus</taxon>
    </lineage>
</organism>
<evidence type="ECO:0000259" key="2">
    <source>
        <dbReference type="Pfam" id="PF01494"/>
    </source>
</evidence>
<dbReference type="OrthoDB" id="202449at2157"/>
<dbReference type="RefSeq" id="WP_200820838.1">
    <property type="nucleotide sequence ID" value="NZ_CP031311.1"/>
</dbReference>
<dbReference type="Gene3D" id="3.50.50.60">
    <property type="entry name" value="FAD/NAD(P)-binding domain"/>
    <property type="match status" value="1"/>
</dbReference>
<reference evidence="3 4" key="1">
    <citation type="submission" date="2016-10" db="EMBL/GenBank/DDBJ databases">
        <authorList>
            <person name="de Groot N.N."/>
        </authorList>
    </citation>
    <scope>NUCLEOTIDE SEQUENCE [LARGE SCALE GENOMIC DNA]</scope>
    <source>
        <strain evidence="3 4">CGMCC 1.10331</strain>
    </source>
</reference>
<feature type="compositionally biased region" description="Polar residues" evidence="1">
    <location>
        <begin position="459"/>
        <end position="471"/>
    </location>
</feature>
<protein>
    <submittedName>
        <fullName evidence="3">2-polyprenyl-6-methoxyphenol hydroxylase</fullName>
    </submittedName>
</protein>
<dbReference type="InterPro" id="IPR002938">
    <property type="entry name" value="FAD-bd"/>
</dbReference>
<sequence>MTLATIPRYDRSGVGVIGDHAVVVGASMAGLLTARVLADAFATVTVVDRDRLPTEPVARRGVPQSLHPHALLEAGRATIEDLLPGCFEDVISAGGVITDFAGDVRFYSGGGFLAPGPTRLETVSVSRPVFEHVVRQHVSDIGTVDVRSNCHCADYLLDSSGTAVEGVRIRQGGRRRELRADIVVDATGRASRTPGWLENHGYPSPVVDEVKIDMAYSTTFVRRPPGDRRTYLVPPSSPRTRGGMAAPVEGDRWIVNLQGVHGERPPTDREGFVEYAASLPVPELKQLLEDHSWADTEIEHYPFPSNRRHHYERLGRFPDGLLVVGDAIASFNPVYAQGMSVAALEALILHHSLADGLEDLASRFFERTASTVDAAWNLAVGADFEFAQTEGPKPRGTAFFNWYLGRLLRGAHADGVLTDAFVRVLMMERPPSTLLRPTILRRVLTPRRRLDRSESSELNPRQDQPSSVGAR</sequence>
<dbReference type="PANTHER" id="PTHR43422">
    <property type="entry name" value="THIAMINE THIAZOLE SYNTHASE"/>
    <property type="match status" value="1"/>
</dbReference>
<dbReference type="EMBL" id="FNVN01000001">
    <property type="protein sequence ID" value="SEF70635.1"/>
    <property type="molecule type" value="Genomic_DNA"/>
</dbReference>
<dbReference type="GO" id="GO:0071949">
    <property type="term" value="F:FAD binding"/>
    <property type="evidence" value="ECO:0007669"/>
    <property type="project" value="InterPro"/>
</dbReference>
<proteinExistence type="predicted"/>
<dbReference type="SUPFAM" id="SSF51905">
    <property type="entry name" value="FAD/NAD(P)-binding domain"/>
    <property type="match status" value="1"/>
</dbReference>
<dbReference type="Pfam" id="PF01494">
    <property type="entry name" value="FAD_binding_3"/>
    <property type="match status" value="1"/>
</dbReference>
<dbReference type="PRINTS" id="PR00420">
    <property type="entry name" value="RNGMNOXGNASE"/>
</dbReference>
<dbReference type="Proteomes" id="UP000236740">
    <property type="component" value="Unassembled WGS sequence"/>
</dbReference>
<evidence type="ECO:0000256" key="1">
    <source>
        <dbReference type="SAM" id="MobiDB-lite"/>
    </source>
</evidence>
<keyword evidence="4" id="KW-1185">Reference proteome</keyword>
<feature type="region of interest" description="Disordered" evidence="1">
    <location>
        <begin position="451"/>
        <end position="471"/>
    </location>
</feature>
<evidence type="ECO:0000313" key="4">
    <source>
        <dbReference type="Proteomes" id="UP000236740"/>
    </source>
</evidence>
<dbReference type="AlphaFoldDB" id="A0A1H5U693"/>
<evidence type="ECO:0000313" key="3">
    <source>
        <dbReference type="EMBL" id="SEF70635.1"/>
    </source>
</evidence>
<feature type="domain" description="FAD-binding" evidence="2">
    <location>
        <begin position="128"/>
        <end position="361"/>
    </location>
</feature>
<dbReference type="GeneID" id="39857476"/>